<sequence length="126" mass="14466">MPNIIRDITVEAIRKVYPLKEYMDPFIAAIFDIRYMNESLLTGSLVEGYERMYLIQEGDQKGLNWMLSVGTLGKLFCVPATCSYMFYGQLFCINCIFEDCTLVDIVVRKTLQSKTILTIAPFIRAI</sequence>
<protein>
    <submittedName>
        <fullName evidence="1">Uncharacterized protein</fullName>
    </submittedName>
</protein>
<keyword evidence="2" id="KW-1185">Reference proteome</keyword>
<evidence type="ECO:0000313" key="1">
    <source>
        <dbReference type="EMBL" id="OAD69961.1"/>
    </source>
</evidence>
<name>A0A162ZZ43_PHYB8</name>
<dbReference type="Proteomes" id="UP000077315">
    <property type="component" value="Unassembled WGS sequence"/>
</dbReference>
<dbReference type="EMBL" id="KV440990">
    <property type="protein sequence ID" value="OAD69961.1"/>
    <property type="molecule type" value="Genomic_DNA"/>
</dbReference>
<dbReference type="AlphaFoldDB" id="A0A162ZZ43"/>
<dbReference type="RefSeq" id="XP_018288001.1">
    <property type="nucleotide sequence ID" value="XM_018436708.1"/>
</dbReference>
<evidence type="ECO:0000313" key="2">
    <source>
        <dbReference type="Proteomes" id="UP000077315"/>
    </source>
</evidence>
<dbReference type="VEuPathDB" id="FungiDB:PHYBLDRAFT_171980"/>
<gene>
    <name evidence="1" type="ORF">PHYBLDRAFT_171980</name>
</gene>
<proteinExistence type="predicted"/>
<accession>A0A162ZZ43</accession>
<organism evidence="1 2">
    <name type="scientific">Phycomyces blakesleeanus (strain ATCC 8743b / DSM 1359 / FGSC 10004 / NBRC 33097 / NRRL 1555)</name>
    <dbReference type="NCBI Taxonomy" id="763407"/>
    <lineage>
        <taxon>Eukaryota</taxon>
        <taxon>Fungi</taxon>
        <taxon>Fungi incertae sedis</taxon>
        <taxon>Mucoromycota</taxon>
        <taxon>Mucoromycotina</taxon>
        <taxon>Mucoromycetes</taxon>
        <taxon>Mucorales</taxon>
        <taxon>Phycomycetaceae</taxon>
        <taxon>Phycomyces</taxon>
    </lineage>
</organism>
<dbReference type="InParanoid" id="A0A162ZZ43"/>
<reference evidence="2" key="1">
    <citation type="submission" date="2015-06" db="EMBL/GenBank/DDBJ databases">
        <title>Expansion of signal transduction pathways in fungi by whole-genome duplication.</title>
        <authorList>
            <consortium name="DOE Joint Genome Institute"/>
            <person name="Corrochano L.M."/>
            <person name="Kuo A."/>
            <person name="Marcet-Houben M."/>
            <person name="Polaino S."/>
            <person name="Salamov A."/>
            <person name="Villalobos J.M."/>
            <person name="Alvarez M.I."/>
            <person name="Avalos J."/>
            <person name="Benito E.P."/>
            <person name="Benoit I."/>
            <person name="Burger G."/>
            <person name="Camino L.P."/>
            <person name="Canovas D."/>
            <person name="Cerda-Olmedo E."/>
            <person name="Cheng J.-F."/>
            <person name="Dominguez A."/>
            <person name="Elias M."/>
            <person name="Eslava A.P."/>
            <person name="Glaser F."/>
            <person name="Grimwood J."/>
            <person name="Gutierrez G."/>
            <person name="Heitman J."/>
            <person name="Henrissat B."/>
            <person name="Iturriaga E.A."/>
            <person name="Lang B.F."/>
            <person name="Lavin J.L."/>
            <person name="Lee S."/>
            <person name="Li W."/>
            <person name="Lindquist E."/>
            <person name="Lopez-Garcia S."/>
            <person name="Luque E.M."/>
            <person name="Marcos A.T."/>
            <person name="Martin J."/>
            <person name="McCluskey K."/>
            <person name="Medina H.R."/>
            <person name="Miralles-Duran A."/>
            <person name="Miyazaki A."/>
            <person name="Munoz-Torres E."/>
            <person name="Oguiza J.A."/>
            <person name="Ohm R."/>
            <person name="Olmedo M."/>
            <person name="Orejas M."/>
            <person name="Ortiz-Castellanos L."/>
            <person name="Pisabarro A.G."/>
            <person name="Rodriguez-Romero J."/>
            <person name="Ruiz-Herrera J."/>
            <person name="Ruiz-Vazquez R."/>
            <person name="Sanz C."/>
            <person name="Schackwitz W."/>
            <person name="Schmutz J."/>
            <person name="Shahriari M."/>
            <person name="Shelest E."/>
            <person name="Silva-Franco F."/>
            <person name="Soanes D."/>
            <person name="Syed K."/>
            <person name="Tagua V.G."/>
            <person name="Talbot N.J."/>
            <person name="Thon M."/>
            <person name="De vries R.P."/>
            <person name="Wiebenga A."/>
            <person name="Yadav J.S."/>
            <person name="Braun E.L."/>
            <person name="Baker S."/>
            <person name="Garre V."/>
            <person name="Horwitz B."/>
            <person name="Torres-Martinez S."/>
            <person name="Idnurm A."/>
            <person name="Herrera-Estrella A."/>
            <person name="Gabaldon T."/>
            <person name="Grigoriev I.V."/>
        </authorList>
    </citation>
    <scope>NUCLEOTIDE SEQUENCE [LARGE SCALE GENOMIC DNA]</scope>
    <source>
        <strain evidence="2">NRRL 1555(-)</strain>
    </source>
</reference>
<dbReference type="GeneID" id="28997614"/>